<dbReference type="SUPFAM" id="SSF52172">
    <property type="entry name" value="CheY-like"/>
    <property type="match status" value="1"/>
</dbReference>
<evidence type="ECO:0000256" key="6">
    <source>
        <dbReference type="PROSITE-ProRule" id="PRU00169"/>
    </source>
</evidence>
<evidence type="ECO:0000256" key="5">
    <source>
        <dbReference type="ARBA" id="ARBA00023163"/>
    </source>
</evidence>
<sequence>MIRVIIVDDEPLALVSMKKHLNEFDNIEVIRTFTTAKDVLKEGPTLDFQVAFLDVEMPGMSGLEVAQLLKTWDKNICIIFVTAYRDYAVQAFDVQSLDYLLKPVSKSRLEITINRIQKLFQKNLSSEKTRTHQKPMLQIRCFGEFVVSFDEKVIHWRTIKSKELFAFLFLQLHMPVPRDNILDSLWSDTDVKKARVQLHTTVSYLRTTLSSYGYTDVIEYANGCYILKLNDFQCDAFDLEDILNTKAETGRLNIEKAEELIQNYHGEFMATMDYAWTTSKANLMNKQFSQLLDELILYYSKNQNLKNRERSLLFALEFNPYSDKIVQQLIQHYTEIGNRAEAIKIYHSFNSLLLTELNVSPSQETTELFQNVLHAHEKEHETSVYP</sequence>
<dbReference type="SMART" id="SM00448">
    <property type="entry name" value="REC"/>
    <property type="match status" value="1"/>
</dbReference>
<name>A0A2X0YU30_9BACI</name>
<dbReference type="InterPro" id="IPR011006">
    <property type="entry name" value="CheY-like_superfamily"/>
</dbReference>
<dbReference type="InterPro" id="IPR011990">
    <property type="entry name" value="TPR-like_helical_dom_sf"/>
</dbReference>
<dbReference type="AlphaFoldDB" id="A0A2X0YU30"/>
<dbReference type="GO" id="GO:0003677">
    <property type="term" value="F:DNA binding"/>
    <property type="evidence" value="ECO:0007669"/>
    <property type="project" value="UniProtKB-KW"/>
</dbReference>
<keyword evidence="4" id="KW-0238">DNA-binding</keyword>
<dbReference type="SMART" id="SM01043">
    <property type="entry name" value="BTAD"/>
    <property type="match status" value="1"/>
</dbReference>
<dbReference type="InterPro" id="IPR005158">
    <property type="entry name" value="BTAD"/>
</dbReference>
<proteinExistence type="predicted"/>
<dbReference type="SUPFAM" id="SSF48452">
    <property type="entry name" value="TPR-like"/>
    <property type="match status" value="1"/>
</dbReference>
<dbReference type="GO" id="GO:0005737">
    <property type="term" value="C:cytoplasm"/>
    <property type="evidence" value="ECO:0007669"/>
    <property type="project" value="UniProtKB-SubCell"/>
</dbReference>
<dbReference type="Pfam" id="PF03704">
    <property type="entry name" value="BTAD"/>
    <property type="match status" value="1"/>
</dbReference>
<comment type="subcellular location">
    <subcellularLocation>
        <location evidence="1">Cytoplasm</location>
    </subcellularLocation>
</comment>
<dbReference type="Gene3D" id="3.40.50.2300">
    <property type="match status" value="1"/>
</dbReference>
<evidence type="ECO:0000256" key="2">
    <source>
        <dbReference type="ARBA" id="ARBA00023012"/>
    </source>
</evidence>
<evidence type="ECO:0000313" key="8">
    <source>
        <dbReference type="EMBL" id="SPT98827.1"/>
    </source>
</evidence>
<reference evidence="8 9" key="1">
    <citation type="submission" date="2018-06" db="EMBL/GenBank/DDBJ databases">
        <authorList>
            <consortium name="Pathogen Informatics"/>
            <person name="Doyle S."/>
        </authorList>
    </citation>
    <scope>NUCLEOTIDE SEQUENCE [LARGE SCALE GENOMIC DNA]</scope>
    <source>
        <strain evidence="8 9">NCTC7582</strain>
    </source>
</reference>
<accession>A0A2X0YU30</accession>
<dbReference type="InterPro" id="IPR051677">
    <property type="entry name" value="AfsR-DnrI-RedD_regulator"/>
</dbReference>
<dbReference type="InterPro" id="IPR016032">
    <property type="entry name" value="Sig_transdc_resp-reg_C-effctor"/>
</dbReference>
<keyword evidence="3" id="KW-0805">Transcription regulation</keyword>
<dbReference type="RefSeq" id="WP_112117187.1">
    <property type="nucleotide sequence ID" value="NZ_CP185283.1"/>
</dbReference>
<protein>
    <submittedName>
        <fullName evidence="8">Response regulator receiver and SARP domain-containing protein</fullName>
    </submittedName>
</protein>
<dbReference type="PANTHER" id="PTHR35807">
    <property type="entry name" value="TRANSCRIPTIONAL REGULATOR REDD-RELATED"/>
    <property type="match status" value="1"/>
</dbReference>
<evidence type="ECO:0000259" key="7">
    <source>
        <dbReference type="PROSITE" id="PS50110"/>
    </source>
</evidence>
<keyword evidence="2" id="KW-0902">Two-component regulatory system</keyword>
<dbReference type="Gene3D" id="1.10.10.10">
    <property type="entry name" value="Winged helix-like DNA-binding domain superfamily/Winged helix DNA-binding domain"/>
    <property type="match status" value="1"/>
</dbReference>
<dbReference type="SUPFAM" id="SSF46894">
    <property type="entry name" value="C-terminal effector domain of the bipartite response regulators"/>
    <property type="match status" value="1"/>
</dbReference>
<dbReference type="InterPro" id="IPR036388">
    <property type="entry name" value="WH-like_DNA-bd_sf"/>
</dbReference>
<evidence type="ECO:0000256" key="3">
    <source>
        <dbReference type="ARBA" id="ARBA00023015"/>
    </source>
</evidence>
<dbReference type="InterPro" id="IPR001789">
    <property type="entry name" value="Sig_transdc_resp-reg_receiver"/>
</dbReference>
<feature type="domain" description="Response regulatory" evidence="7">
    <location>
        <begin position="3"/>
        <end position="117"/>
    </location>
</feature>
<dbReference type="Proteomes" id="UP000251431">
    <property type="component" value="Unassembled WGS sequence"/>
</dbReference>
<dbReference type="EMBL" id="UAQE01000001">
    <property type="protein sequence ID" value="SPT98827.1"/>
    <property type="molecule type" value="Genomic_DNA"/>
</dbReference>
<dbReference type="GO" id="GO:0000160">
    <property type="term" value="P:phosphorelay signal transduction system"/>
    <property type="evidence" value="ECO:0007669"/>
    <property type="project" value="UniProtKB-KW"/>
</dbReference>
<organism evidence="8 9">
    <name type="scientific">Lysinibacillus capsici</name>
    <dbReference type="NCBI Taxonomy" id="2115968"/>
    <lineage>
        <taxon>Bacteria</taxon>
        <taxon>Bacillati</taxon>
        <taxon>Bacillota</taxon>
        <taxon>Bacilli</taxon>
        <taxon>Bacillales</taxon>
        <taxon>Bacillaceae</taxon>
        <taxon>Lysinibacillus</taxon>
    </lineage>
</organism>
<feature type="modified residue" description="4-aspartylphosphate" evidence="6">
    <location>
        <position position="54"/>
    </location>
</feature>
<dbReference type="Gene3D" id="1.25.40.10">
    <property type="entry name" value="Tetratricopeptide repeat domain"/>
    <property type="match status" value="1"/>
</dbReference>
<keyword evidence="6" id="KW-0597">Phosphoprotein</keyword>
<keyword evidence="5" id="KW-0804">Transcription</keyword>
<evidence type="ECO:0000256" key="4">
    <source>
        <dbReference type="ARBA" id="ARBA00023125"/>
    </source>
</evidence>
<evidence type="ECO:0000256" key="1">
    <source>
        <dbReference type="ARBA" id="ARBA00004496"/>
    </source>
</evidence>
<evidence type="ECO:0000313" key="9">
    <source>
        <dbReference type="Proteomes" id="UP000251431"/>
    </source>
</evidence>
<dbReference type="PROSITE" id="PS50110">
    <property type="entry name" value="RESPONSE_REGULATORY"/>
    <property type="match status" value="1"/>
</dbReference>
<gene>
    <name evidence="8" type="primary">yehT_4</name>
    <name evidence="8" type="ORF">NCTC7582_01986</name>
</gene>
<dbReference type="Pfam" id="PF00072">
    <property type="entry name" value="Response_reg"/>
    <property type="match status" value="1"/>
</dbReference>
<dbReference type="GO" id="GO:0006355">
    <property type="term" value="P:regulation of DNA-templated transcription"/>
    <property type="evidence" value="ECO:0007669"/>
    <property type="project" value="InterPro"/>
</dbReference>